<evidence type="ECO:0000256" key="5">
    <source>
        <dbReference type="ARBA" id="ARBA00058118"/>
    </source>
</evidence>
<dbReference type="Gene3D" id="1.10.3730.10">
    <property type="entry name" value="ProC C-terminal domain-like"/>
    <property type="match status" value="1"/>
</dbReference>
<evidence type="ECO:0000313" key="13">
    <source>
        <dbReference type="Proteomes" id="UP000004594"/>
    </source>
</evidence>
<evidence type="ECO:0000256" key="8">
    <source>
        <dbReference type="PIRSR" id="PIRSR000193-1"/>
    </source>
</evidence>
<evidence type="ECO:0000256" key="6">
    <source>
        <dbReference type="HAMAP-Rule" id="MF_01925"/>
    </source>
</evidence>
<feature type="binding site" evidence="8">
    <location>
        <begin position="67"/>
        <end position="70"/>
    </location>
    <ligand>
        <name>NADP(+)</name>
        <dbReference type="ChEBI" id="CHEBI:58349"/>
    </ligand>
</feature>
<comment type="pathway">
    <text evidence="6 9">Amino-acid biosynthesis; L-proline biosynthesis; L-proline from L-glutamate 5-semialdehyde: step 1/1.</text>
</comment>
<dbReference type="PIRSF" id="PIRSF000193">
    <property type="entry name" value="Pyrrol-5-carb_rd"/>
    <property type="match status" value="1"/>
</dbReference>
<evidence type="ECO:0000256" key="1">
    <source>
        <dbReference type="ARBA" id="ARBA00005525"/>
    </source>
</evidence>
<dbReference type="InterPro" id="IPR053790">
    <property type="entry name" value="P5CR-like_CS"/>
</dbReference>
<dbReference type="FunFam" id="1.10.3730.10:FF:000001">
    <property type="entry name" value="Pyrroline-5-carboxylate reductase"/>
    <property type="match status" value="1"/>
</dbReference>
<dbReference type="NCBIfam" id="TIGR00112">
    <property type="entry name" value="proC"/>
    <property type="match status" value="1"/>
</dbReference>
<evidence type="ECO:0000256" key="2">
    <source>
        <dbReference type="ARBA" id="ARBA00022650"/>
    </source>
</evidence>
<dbReference type="SUPFAM" id="SSF51735">
    <property type="entry name" value="NAD(P)-binding Rossmann-fold domains"/>
    <property type="match status" value="1"/>
</dbReference>
<evidence type="ECO:0000313" key="12">
    <source>
        <dbReference type="EMBL" id="EFR43289.1"/>
    </source>
</evidence>
<keyword evidence="4 6" id="KW-0560">Oxidoreductase</keyword>
<dbReference type="InterPro" id="IPR008927">
    <property type="entry name" value="6-PGluconate_DH-like_C_sf"/>
</dbReference>
<gene>
    <name evidence="6 12" type="primary">proC</name>
    <name evidence="12" type="ORF">HMPREF9220_1293</name>
</gene>
<accession>E4L7E4</accession>
<dbReference type="Pfam" id="PF03807">
    <property type="entry name" value="F420_oxidored"/>
    <property type="match status" value="1"/>
</dbReference>
<comment type="similarity">
    <text evidence="1 6 9">Belongs to the pyrroline-5-carboxylate reductase family.</text>
</comment>
<dbReference type="InterPro" id="IPR036291">
    <property type="entry name" value="NAD(P)-bd_dom_sf"/>
</dbReference>
<dbReference type="PROSITE" id="PS00521">
    <property type="entry name" value="P5CR"/>
    <property type="match status" value="1"/>
</dbReference>
<keyword evidence="3 6" id="KW-0521">NADP</keyword>
<dbReference type="AlphaFoldDB" id="E4L7E4"/>
<dbReference type="OrthoDB" id="9805754at2"/>
<name>E4L7E4_9FIRM</name>
<evidence type="ECO:0000256" key="4">
    <source>
        <dbReference type="ARBA" id="ARBA00023002"/>
    </source>
</evidence>
<evidence type="ECO:0000256" key="7">
    <source>
        <dbReference type="NCBIfam" id="TIGR00112"/>
    </source>
</evidence>
<reference evidence="12 13" key="1">
    <citation type="submission" date="2010-11" db="EMBL/GenBank/DDBJ databases">
        <authorList>
            <person name="Durkin A.S."/>
            <person name="Madupu R."/>
            <person name="Torralba M."/>
            <person name="Gillis M."/>
            <person name="Methe B."/>
            <person name="Sutton G."/>
            <person name="Nelson K.E."/>
        </authorList>
    </citation>
    <scope>NUCLEOTIDE SEQUENCE [LARGE SCALE GENOMIC DNA]</scope>
    <source>
        <strain evidence="12 13">UPII 345-E</strain>
    </source>
</reference>
<dbReference type="GO" id="GO:0005737">
    <property type="term" value="C:cytoplasm"/>
    <property type="evidence" value="ECO:0007669"/>
    <property type="project" value="UniProtKB-SubCell"/>
</dbReference>
<comment type="caution">
    <text evidence="12">The sequence shown here is derived from an EMBL/GenBank/DDBJ whole genome shotgun (WGS) entry which is preliminary data.</text>
</comment>
<dbReference type="PANTHER" id="PTHR11645">
    <property type="entry name" value="PYRROLINE-5-CARBOXYLATE REDUCTASE"/>
    <property type="match status" value="1"/>
</dbReference>
<dbReference type="EC" id="1.5.1.2" evidence="6 7"/>
<comment type="catalytic activity">
    <reaction evidence="6">
        <text>L-proline + NAD(+) = (S)-1-pyrroline-5-carboxylate + NADH + 2 H(+)</text>
        <dbReference type="Rhea" id="RHEA:14105"/>
        <dbReference type="ChEBI" id="CHEBI:15378"/>
        <dbReference type="ChEBI" id="CHEBI:17388"/>
        <dbReference type="ChEBI" id="CHEBI:57540"/>
        <dbReference type="ChEBI" id="CHEBI:57945"/>
        <dbReference type="ChEBI" id="CHEBI:60039"/>
        <dbReference type="EC" id="1.5.1.2"/>
    </reaction>
</comment>
<dbReference type="UniPathway" id="UPA00098">
    <property type="reaction ID" value="UER00361"/>
</dbReference>
<comment type="catalytic activity">
    <reaction evidence="6 9">
        <text>L-proline + NADP(+) = (S)-1-pyrroline-5-carboxylate + NADPH + 2 H(+)</text>
        <dbReference type="Rhea" id="RHEA:14109"/>
        <dbReference type="ChEBI" id="CHEBI:15378"/>
        <dbReference type="ChEBI" id="CHEBI:17388"/>
        <dbReference type="ChEBI" id="CHEBI:57783"/>
        <dbReference type="ChEBI" id="CHEBI:58349"/>
        <dbReference type="ChEBI" id="CHEBI:60039"/>
        <dbReference type="EC" id="1.5.1.2"/>
    </reaction>
</comment>
<comment type="subcellular location">
    <subcellularLocation>
        <location evidence="6">Cytoplasm</location>
    </subcellularLocation>
</comment>
<dbReference type="EMBL" id="AENT01000001">
    <property type="protein sequence ID" value="EFR43289.1"/>
    <property type="molecule type" value="Genomic_DNA"/>
</dbReference>
<dbReference type="SUPFAM" id="SSF48179">
    <property type="entry name" value="6-phosphogluconate dehydrogenase C-terminal domain-like"/>
    <property type="match status" value="1"/>
</dbReference>
<organism evidence="12 13">
    <name type="scientific">Dialister micraerophilus UPII 345-E</name>
    <dbReference type="NCBI Taxonomy" id="910314"/>
    <lineage>
        <taxon>Bacteria</taxon>
        <taxon>Bacillati</taxon>
        <taxon>Bacillota</taxon>
        <taxon>Negativicutes</taxon>
        <taxon>Veillonellales</taxon>
        <taxon>Veillonellaceae</taxon>
        <taxon>Dialister</taxon>
    </lineage>
</organism>
<evidence type="ECO:0000256" key="9">
    <source>
        <dbReference type="RuleBase" id="RU003903"/>
    </source>
</evidence>
<dbReference type="GO" id="GO:0004735">
    <property type="term" value="F:pyrroline-5-carboxylate reductase activity"/>
    <property type="evidence" value="ECO:0007669"/>
    <property type="project" value="UniProtKB-UniRule"/>
</dbReference>
<dbReference type="PANTHER" id="PTHR11645:SF0">
    <property type="entry name" value="PYRROLINE-5-CARBOXYLATE REDUCTASE 3"/>
    <property type="match status" value="1"/>
</dbReference>
<dbReference type="InterPro" id="IPR028939">
    <property type="entry name" value="P5C_Rdtase_cat_N"/>
</dbReference>
<evidence type="ECO:0000259" key="11">
    <source>
        <dbReference type="Pfam" id="PF14748"/>
    </source>
</evidence>
<protein>
    <recommendedName>
        <fullName evidence="6 7">Pyrroline-5-carboxylate reductase</fullName>
        <shortName evidence="6">P5C reductase</shortName>
        <shortName evidence="6">P5CR</shortName>
        <ecNumber evidence="6 7">1.5.1.2</ecNumber>
    </recommendedName>
    <alternativeName>
        <fullName evidence="6">PCA reductase</fullName>
    </alternativeName>
</protein>
<evidence type="ECO:0000259" key="10">
    <source>
        <dbReference type="Pfam" id="PF03807"/>
    </source>
</evidence>
<dbReference type="Pfam" id="PF14748">
    <property type="entry name" value="P5CR_dimer"/>
    <property type="match status" value="1"/>
</dbReference>
<keyword evidence="6" id="KW-0963">Cytoplasm</keyword>
<dbReference type="RefSeq" id="WP_007553575.1">
    <property type="nucleotide sequence ID" value="NZ_AENT01000001.1"/>
</dbReference>
<dbReference type="GO" id="GO:0055129">
    <property type="term" value="P:L-proline biosynthetic process"/>
    <property type="evidence" value="ECO:0007669"/>
    <property type="project" value="UniProtKB-UniRule"/>
</dbReference>
<sequence>MNVIIVGCGAMGGAVLSGCLEKGIWKRREVKILSKNEKSSKEKAEKYGVFYIKDEKEIEEADVVLIAVKPHIVPSVLDKISKYGPKHVISLAAAVTLSDLSKKLPKETEVVRVMPNTPASVGAGMTAITCKDNVSEKFLEETEKIFNALGETVVVTEKELDALGALSGSGPGYAFVIMDALSDAGVEIGLSRKLATKAAALTLYGAGKMALETKKHPGELRDEVTSPGGTTITGIHAMEKAGIRTALKDGVLAAFQKTKEMSKK</sequence>
<dbReference type="InterPro" id="IPR000304">
    <property type="entry name" value="Pyrroline-COOH_reductase"/>
</dbReference>
<dbReference type="eggNOG" id="COG0345">
    <property type="taxonomic scope" value="Bacteria"/>
</dbReference>
<keyword evidence="6 9" id="KW-0028">Amino-acid biosynthesis</keyword>
<evidence type="ECO:0000256" key="3">
    <source>
        <dbReference type="ARBA" id="ARBA00022857"/>
    </source>
</evidence>
<feature type="domain" description="Pyrroline-5-carboxylate reductase catalytic N-terminal" evidence="10">
    <location>
        <begin position="3"/>
        <end position="93"/>
    </location>
</feature>
<dbReference type="Proteomes" id="UP000004594">
    <property type="component" value="Unassembled WGS sequence"/>
</dbReference>
<comment type="function">
    <text evidence="5 6">Catalyzes the reduction of 1-pyrroline-5-carboxylate (PCA) to L-proline.</text>
</comment>
<proteinExistence type="inferred from homology"/>
<dbReference type="HAMAP" id="MF_01925">
    <property type="entry name" value="P5C_reductase"/>
    <property type="match status" value="1"/>
</dbReference>
<feature type="domain" description="Pyrroline-5-carboxylate reductase dimerisation" evidence="11">
    <location>
        <begin position="157"/>
        <end position="261"/>
    </location>
</feature>
<dbReference type="Gene3D" id="3.40.50.720">
    <property type="entry name" value="NAD(P)-binding Rossmann-like Domain"/>
    <property type="match status" value="1"/>
</dbReference>
<dbReference type="InterPro" id="IPR029036">
    <property type="entry name" value="P5CR_dimer"/>
</dbReference>
<keyword evidence="2 6" id="KW-0641">Proline biosynthesis</keyword>